<protein>
    <submittedName>
        <fullName evidence="2">Uncharacterized protein</fullName>
    </submittedName>
</protein>
<evidence type="ECO:0000313" key="3">
    <source>
        <dbReference type="Proteomes" id="UP001163046"/>
    </source>
</evidence>
<dbReference type="Proteomes" id="UP001163046">
    <property type="component" value="Unassembled WGS sequence"/>
</dbReference>
<dbReference type="GO" id="GO:0007099">
    <property type="term" value="P:centriole replication"/>
    <property type="evidence" value="ECO:0007669"/>
    <property type="project" value="InterPro"/>
</dbReference>
<gene>
    <name evidence="2" type="ORF">OS493_036963</name>
</gene>
<dbReference type="EMBL" id="MU825938">
    <property type="protein sequence ID" value="KAJ7382124.1"/>
    <property type="molecule type" value="Genomic_DNA"/>
</dbReference>
<feature type="compositionally biased region" description="Polar residues" evidence="1">
    <location>
        <begin position="1"/>
        <end position="26"/>
    </location>
</feature>
<dbReference type="InterPro" id="IPR031447">
    <property type="entry name" value="MNR"/>
</dbReference>
<dbReference type="PANTHER" id="PTHR15732:SF4">
    <property type="entry name" value="PROTEIN MOONRAKER"/>
    <property type="match status" value="1"/>
</dbReference>
<comment type="caution">
    <text evidence="2">The sequence shown here is derived from an EMBL/GenBank/DDBJ whole genome shotgun (WGS) entry which is preliminary data.</text>
</comment>
<keyword evidence="3" id="KW-1185">Reference proteome</keyword>
<dbReference type="OrthoDB" id="10072648at2759"/>
<name>A0A9X0D272_9CNID</name>
<feature type="region of interest" description="Disordered" evidence="1">
    <location>
        <begin position="1"/>
        <end position="43"/>
    </location>
</feature>
<accession>A0A9X0D272</accession>
<reference evidence="2" key="1">
    <citation type="submission" date="2023-01" db="EMBL/GenBank/DDBJ databases">
        <title>Genome assembly of the deep-sea coral Lophelia pertusa.</title>
        <authorList>
            <person name="Herrera S."/>
            <person name="Cordes E."/>
        </authorList>
    </citation>
    <scope>NUCLEOTIDE SEQUENCE</scope>
    <source>
        <strain evidence="2">USNM1676648</strain>
        <tissue evidence="2">Polyp</tissue>
    </source>
</reference>
<dbReference type="GO" id="GO:0034451">
    <property type="term" value="C:centriolar satellite"/>
    <property type="evidence" value="ECO:0007669"/>
    <property type="project" value="TreeGrafter"/>
</dbReference>
<evidence type="ECO:0000313" key="2">
    <source>
        <dbReference type="EMBL" id="KAJ7382124.1"/>
    </source>
</evidence>
<dbReference type="AlphaFoldDB" id="A0A9X0D272"/>
<evidence type="ECO:0000256" key="1">
    <source>
        <dbReference type="SAM" id="MobiDB-lite"/>
    </source>
</evidence>
<organism evidence="2 3">
    <name type="scientific">Desmophyllum pertusum</name>
    <dbReference type="NCBI Taxonomy" id="174260"/>
    <lineage>
        <taxon>Eukaryota</taxon>
        <taxon>Metazoa</taxon>
        <taxon>Cnidaria</taxon>
        <taxon>Anthozoa</taxon>
        <taxon>Hexacorallia</taxon>
        <taxon>Scleractinia</taxon>
        <taxon>Caryophylliina</taxon>
        <taxon>Caryophylliidae</taxon>
        <taxon>Desmophyllum</taxon>
    </lineage>
</organism>
<sequence length="131" mass="14732">MKLAKTSSFSSLMEASTERSSAQSSIYKGPKKRESPQSRPLAIGARPTVLLNVPKEMKASIVSYRNRYNKYLRDTSTHEQGTFDPWGLVDRISEELLEDALHEVGNELDHVCDDYAEALYNEEFVSVSADT</sequence>
<dbReference type="Pfam" id="PF15718">
    <property type="entry name" value="MNR"/>
    <property type="match status" value="1"/>
</dbReference>
<dbReference type="PANTHER" id="PTHR15732">
    <property type="entry name" value="PROTEIN MOONRAKER"/>
    <property type="match status" value="1"/>
</dbReference>
<dbReference type="GO" id="GO:0071539">
    <property type="term" value="P:protein localization to centrosome"/>
    <property type="evidence" value="ECO:0007669"/>
    <property type="project" value="TreeGrafter"/>
</dbReference>
<proteinExistence type="predicted"/>